<comment type="caution">
    <text evidence="5">The sequence shown here is derived from an EMBL/GenBank/DDBJ whole genome shotgun (WGS) entry which is preliminary data.</text>
</comment>
<dbReference type="Gene3D" id="3.40.50.360">
    <property type="match status" value="1"/>
</dbReference>
<dbReference type="PROSITE" id="PS51379">
    <property type="entry name" value="4FE4S_FER_2"/>
    <property type="match status" value="2"/>
</dbReference>
<accession>A0A9D1GNG5</accession>
<keyword evidence="3" id="KW-0411">Iron-sulfur</keyword>
<dbReference type="InterPro" id="IPR017896">
    <property type="entry name" value="4Fe4S_Fe-S-bd"/>
</dbReference>
<feature type="domain" description="4Fe-4S ferredoxin-type" evidence="4">
    <location>
        <begin position="216"/>
        <end position="244"/>
    </location>
</feature>
<evidence type="ECO:0000256" key="1">
    <source>
        <dbReference type="ARBA" id="ARBA00022723"/>
    </source>
</evidence>
<proteinExistence type="predicted"/>
<evidence type="ECO:0000313" key="5">
    <source>
        <dbReference type="EMBL" id="HIT47218.1"/>
    </source>
</evidence>
<reference evidence="5" key="2">
    <citation type="journal article" date="2021" name="PeerJ">
        <title>Extensive microbial diversity within the chicken gut microbiome revealed by metagenomics and culture.</title>
        <authorList>
            <person name="Gilroy R."/>
            <person name="Ravi A."/>
            <person name="Getino M."/>
            <person name="Pursley I."/>
            <person name="Horton D.L."/>
            <person name="Alikhan N.F."/>
            <person name="Baker D."/>
            <person name="Gharbi K."/>
            <person name="Hall N."/>
            <person name="Watson M."/>
            <person name="Adriaenssens E.M."/>
            <person name="Foster-Nyarko E."/>
            <person name="Jarju S."/>
            <person name="Secka A."/>
            <person name="Antonio M."/>
            <person name="Oren A."/>
            <person name="Chaudhuri R.R."/>
            <person name="La Ragione R."/>
            <person name="Hildebrand F."/>
            <person name="Pallen M.J."/>
        </authorList>
    </citation>
    <scope>NUCLEOTIDE SEQUENCE</scope>
    <source>
        <strain evidence="5">ChiHecec2B26-709</strain>
    </source>
</reference>
<evidence type="ECO:0000256" key="3">
    <source>
        <dbReference type="ARBA" id="ARBA00023014"/>
    </source>
</evidence>
<dbReference type="PROSITE" id="PS00198">
    <property type="entry name" value="4FE4S_FER_1"/>
    <property type="match status" value="2"/>
</dbReference>
<dbReference type="Gene3D" id="3.30.70.20">
    <property type="match status" value="1"/>
</dbReference>
<evidence type="ECO:0000259" key="4">
    <source>
        <dbReference type="PROSITE" id="PS51379"/>
    </source>
</evidence>
<dbReference type="Proteomes" id="UP000886881">
    <property type="component" value="Unassembled WGS sequence"/>
</dbReference>
<organism evidence="5 6">
    <name type="scientific">Candidatus Cryptobacteroides merdipullorum</name>
    <dbReference type="NCBI Taxonomy" id="2840771"/>
    <lineage>
        <taxon>Bacteria</taxon>
        <taxon>Pseudomonadati</taxon>
        <taxon>Bacteroidota</taxon>
        <taxon>Bacteroidia</taxon>
        <taxon>Bacteroidales</taxon>
        <taxon>Candidatus Cryptobacteroides</taxon>
    </lineage>
</organism>
<keyword evidence="1" id="KW-0479">Metal-binding</keyword>
<dbReference type="Pfam" id="PF13187">
    <property type="entry name" value="Fer4_9"/>
    <property type="match status" value="1"/>
</dbReference>
<dbReference type="SUPFAM" id="SSF52218">
    <property type="entry name" value="Flavoproteins"/>
    <property type="match status" value="1"/>
</dbReference>
<dbReference type="InterPro" id="IPR017900">
    <property type="entry name" value="4Fe4S_Fe_S_CS"/>
</dbReference>
<dbReference type="GO" id="GO:0051536">
    <property type="term" value="F:iron-sulfur cluster binding"/>
    <property type="evidence" value="ECO:0007669"/>
    <property type="project" value="UniProtKB-KW"/>
</dbReference>
<evidence type="ECO:0000313" key="6">
    <source>
        <dbReference type="Proteomes" id="UP000886881"/>
    </source>
</evidence>
<feature type="domain" description="4Fe-4S ferredoxin-type" evidence="4">
    <location>
        <begin position="186"/>
        <end position="215"/>
    </location>
</feature>
<sequence>MIFYFSATGNSLWAARQFGQHFGMSPVSVADAMKKGECSFDASASPFVMFVFPVHSWGPAVSMLKFIGRMELSGAGGKPVYAVCTCGDDCGRTDRMTERALAARGLKLTRIFSLIMPNSYILLPLFDIDSPQLIESKLENAPAGISAIIEAIETGKPETGLYKEGSAAWFKTRVINFGFRRYMQDGRAFRATEDCNACGLCSEICPEGNIHPGEDGRPIWGRQCVQCLACIHRCPRRAIEYGRITENKGRYKNPLVF</sequence>
<protein>
    <submittedName>
        <fullName evidence="5">EFR1 family ferrodoxin</fullName>
    </submittedName>
</protein>
<dbReference type="AlphaFoldDB" id="A0A9D1GNG5"/>
<dbReference type="NCBIfam" id="NF038196">
    <property type="entry name" value="ferrodoxin_EFR1"/>
    <property type="match status" value="1"/>
</dbReference>
<dbReference type="GO" id="GO:0046872">
    <property type="term" value="F:metal ion binding"/>
    <property type="evidence" value="ECO:0007669"/>
    <property type="project" value="UniProtKB-KW"/>
</dbReference>
<dbReference type="InterPro" id="IPR047964">
    <property type="entry name" value="EFR1-like"/>
</dbReference>
<dbReference type="EMBL" id="DVLC01000096">
    <property type="protein sequence ID" value="HIT47218.1"/>
    <property type="molecule type" value="Genomic_DNA"/>
</dbReference>
<name>A0A9D1GNG5_9BACT</name>
<reference evidence="5" key="1">
    <citation type="submission" date="2020-10" db="EMBL/GenBank/DDBJ databases">
        <authorList>
            <person name="Gilroy R."/>
        </authorList>
    </citation>
    <scope>NUCLEOTIDE SEQUENCE</scope>
    <source>
        <strain evidence="5">ChiHecec2B26-709</strain>
    </source>
</reference>
<dbReference type="InterPro" id="IPR029039">
    <property type="entry name" value="Flavoprotein-like_sf"/>
</dbReference>
<gene>
    <name evidence="5" type="ORF">IAC35_05105</name>
</gene>
<evidence type="ECO:0000256" key="2">
    <source>
        <dbReference type="ARBA" id="ARBA00023004"/>
    </source>
</evidence>
<dbReference type="SUPFAM" id="SSF54862">
    <property type="entry name" value="4Fe-4S ferredoxins"/>
    <property type="match status" value="1"/>
</dbReference>
<keyword evidence="2" id="KW-0408">Iron</keyword>